<feature type="region of interest" description="Disordered" evidence="14">
    <location>
        <begin position="482"/>
        <end position="501"/>
    </location>
</feature>
<evidence type="ECO:0000256" key="6">
    <source>
        <dbReference type="ARBA" id="ARBA00022723"/>
    </source>
</evidence>
<dbReference type="STRING" id="1081103.A0A0B2X680"/>
<protein>
    <submittedName>
        <fullName evidence="16">Cytochrome P450</fullName>
    </submittedName>
</protein>
<dbReference type="InterPro" id="IPR001128">
    <property type="entry name" value="Cyt_P450"/>
</dbReference>
<organism evidence="16 17">
    <name type="scientific">Metarhizium album (strain ARSEF 1941)</name>
    <dbReference type="NCBI Taxonomy" id="1081103"/>
    <lineage>
        <taxon>Eukaryota</taxon>
        <taxon>Fungi</taxon>
        <taxon>Dikarya</taxon>
        <taxon>Ascomycota</taxon>
        <taxon>Pezizomycotina</taxon>
        <taxon>Sordariomycetes</taxon>
        <taxon>Hypocreomycetidae</taxon>
        <taxon>Hypocreales</taxon>
        <taxon>Clavicipitaceae</taxon>
        <taxon>Metarhizium</taxon>
    </lineage>
</organism>
<evidence type="ECO:0000313" key="17">
    <source>
        <dbReference type="Proteomes" id="UP000030816"/>
    </source>
</evidence>
<evidence type="ECO:0000256" key="15">
    <source>
        <dbReference type="SAM" id="Phobius"/>
    </source>
</evidence>
<dbReference type="GeneID" id="63736218"/>
<evidence type="ECO:0000256" key="1">
    <source>
        <dbReference type="ARBA" id="ARBA00001971"/>
    </source>
</evidence>
<dbReference type="CDD" id="cd11061">
    <property type="entry name" value="CYP67-like"/>
    <property type="match status" value="1"/>
</dbReference>
<comment type="caution">
    <text evidence="16">The sequence shown here is derived from an EMBL/GenBank/DDBJ whole genome shotgun (WGS) entry which is preliminary data.</text>
</comment>
<dbReference type="PRINTS" id="PR00385">
    <property type="entry name" value="P450"/>
</dbReference>
<comment type="subcellular location">
    <subcellularLocation>
        <location evidence="2">Membrane</location>
    </subcellularLocation>
</comment>
<evidence type="ECO:0000256" key="9">
    <source>
        <dbReference type="ARBA" id="ARBA00023004"/>
    </source>
</evidence>
<gene>
    <name evidence="16" type="ORF">MAM_01763</name>
</gene>
<keyword evidence="4 12" id="KW-0349">Heme</keyword>
<evidence type="ECO:0000256" key="4">
    <source>
        <dbReference type="ARBA" id="ARBA00022617"/>
    </source>
</evidence>
<keyword evidence="9 12" id="KW-0408">Iron</keyword>
<accession>A0A0B2X680</accession>
<dbReference type="OrthoDB" id="1470350at2759"/>
<dbReference type="GO" id="GO:1902181">
    <property type="term" value="P:verruculogen biosynthetic process"/>
    <property type="evidence" value="ECO:0007669"/>
    <property type="project" value="UniProtKB-ARBA"/>
</dbReference>
<dbReference type="RefSeq" id="XP_040682050.1">
    <property type="nucleotide sequence ID" value="XM_040820562.1"/>
</dbReference>
<keyword evidence="17" id="KW-1185">Reference proteome</keyword>
<feature type="transmembrane region" description="Helical" evidence="15">
    <location>
        <begin position="12"/>
        <end position="30"/>
    </location>
</feature>
<evidence type="ECO:0000256" key="2">
    <source>
        <dbReference type="ARBA" id="ARBA00004370"/>
    </source>
</evidence>
<dbReference type="GO" id="GO:0016020">
    <property type="term" value="C:membrane"/>
    <property type="evidence" value="ECO:0007669"/>
    <property type="project" value="UniProtKB-SubCell"/>
</dbReference>
<reference evidence="16 17" key="1">
    <citation type="journal article" date="2014" name="Proc. Natl. Acad. Sci. U.S.A.">
        <title>Trajectory and genomic determinants of fungal-pathogen speciation and host adaptation.</title>
        <authorList>
            <person name="Hu X."/>
            <person name="Xiao G."/>
            <person name="Zheng P."/>
            <person name="Shang Y."/>
            <person name="Su Y."/>
            <person name="Zhang X."/>
            <person name="Liu X."/>
            <person name="Zhan S."/>
            <person name="St Leger R.J."/>
            <person name="Wang C."/>
        </authorList>
    </citation>
    <scope>NUCLEOTIDE SEQUENCE [LARGE SCALE GENOMIC DNA]</scope>
    <source>
        <strain evidence="16 17">ARSEF 1941</strain>
    </source>
</reference>
<evidence type="ECO:0000256" key="7">
    <source>
        <dbReference type="ARBA" id="ARBA00022989"/>
    </source>
</evidence>
<evidence type="ECO:0000313" key="16">
    <source>
        <dbReference type="EMBL" id="KHO00985.1"/>
    </source>
</evidence>
<evidence type="ECO:0000256" key="14">
    <source>
        <dbReference type="SAM" id="MobiDB-lite"/>
    </source>
</evidence>
<evidence type="ECO:0000256" key="5">
    <source>
        <dbReference type="ARBA" id="ARBA00022692"/>
    </source>
</evidence>
<dbReference type="SUPFAM" id="SSF48264">
    <property type="entry name" value="Cytochrome P450"/>
    <property type="match status" value="1"/>
</dbReference>
<keyword evidence="11 15" id="KW-0472">Membrane</keyword>
<dbReference type="AlphaFoldDB" id="A0A0B2X680"/>
<dbReference type="EMBL" id="AZHE01000002">
    <property type="protein sequence ID" value="KHO00985.1"/>
    <property type="molecule type" value="Genomic_DNA"/>
</dbReference>
<comment type="cofactor">
    <cofactor evidence="1 12">
        <name>heme</name>
        <dbReference type="ChEBI" id="CHEBI:30413"/>
    </cofactor>
</comment>
<dbReference type="PANTHER" id="PTHR24305:SF237">
    <property type="entry name" value="CYTOCHROME P450 MONOOXYGENASE ATNE-RELATED"/>
    <property type="match status" value="1"/>
</dbReference>
<evidence type="ECO:0000256" key="3">
    <source>
        <dbReference type="ARBA" id="ARBA00010617"/>
    </source>
</evidence>
<dbReference type="HOGENOM" id="CLU_001570_14_11_1"/>
<dbReference type="GO" id="GO:0004497">
    <property type="term" value="F:monooxygenase activity"/>
    <property type="evidence" value="ECO:0007669"/>
    <property type="project" value="UniProtKB-KW"/>
</dbReference>
<dbReference type="PRINTS" id="PR00463">
    <property type="entry name" value="EP450I"/>
</dbReference>
<dbReference type="PANTHER" id="PTHR24305">
    <property type="entry name" value="CYTOCHROME P450"/>
    <property type="match status" value="1"/>
</dbReference>
<evidence type="ECO:0000256" key="11">
    <source>
        <dbReference type="ARBA" id="ARBA00023136"/>
    </source>
</evidence>
<dbReference type="Gene3D" id="1.10.630.10">
    <property type="entry name" value="Cytochrome P450"/>
    <property type="match status" value="1"/>
</dbReference>
<name>A0A0B2X680_METAS</name>
<keyword evidence="8 13" id="KW-0560">Oxidoreductase</keyword>
<evidence type="ECO:0000256" key="13">
    <source>
        <dbReference type="RuleBase" id="RU000461"/>
    </source>
</evidence>
<dbReference type="Proteomes" id="UP000030816">
    <property type="component" value="Unassembled WGS sequence"/>
</dbReference>
<comment type="similarity">
    <text evidence="3 13">Belongs to the cytochrome P450 family.</text>
</comment>
<dbReference type="InterPro" id="IPR050121">
    <property type="entry name" value="Cytochrome_P450_monoxygenase"/>
</dbReference>
<dbReference type="GO" id="GO:0016705">
    <property type="term" value="F:oxidoreductase activity, acting on paired donors, with incorporation or reduction of molecular oxygen"/>
    <property type="evidence" value="ECO:0007669"/>
    <property type="project" value="InterPro"/>
</dbReference>
<dbReference type="InterPro" id="IPR036396">
    <property type="entry name" value="Cyt_P450_sf"/>
</dbReference>
<evidence type="ECO:0000256" key="8">
    <source>
        <dbReference type="ARBA" id="ARBA00023002"/>
    </source>
</evidence>
<evidence type="ECO:0000256" key="10">
    <source>
        <dbReference type="ARBA" id="ARBA00023033"/>
    </source>
</evidence>
<dbReference type="GO" id="GO:0005506">
    <property type="term" value="F:iron ion binding"/>
    <property type="evidence" value="ECO:0007669"/>
    <property type="project" value="InterPro"/>
</dbReference>
<keyword evidence="5 15" id="KW-0812">Transmembrane</keyword>
<keyword evidence="10 13" id="KW-0503">Monooxygenase</keyword>
<proteinExistence type="inferred from homology"/>
<keyword evidence="6 12" id="KW-0479">Metal-binding</keyword>
<keyword evidence="7 15" id="KW-1133">Transmembrane helix</keyword>
<dbReference type="GO" id="GO:0020037">
    <property type="term" value="F:heme binding"/>
    <property type="evidence" value="ECO:0007669"/>
    <property type="project" value="InterPro"/>
</dbReference>
<dbReference type="Pfam" id="PF00067">
    <property type="entry name" value="p450"/>
    <property type="match status" value="1"/>
</dbReference>
<dbReference type="FunFam" id="1.10.630.10:FF:000063">
    <property type="entry name" value="Cytochrome P450 monooxygenase"/>
    <property type="match status" value="1"/>
</dbReference>
<dbReference type="InterPro" id="IPR002401">
    <property type="entry name" value="Cyt_P450_E_grp-I"/>
</dbReference>
<sequence>MSTASAPPSGTSPWGLVLCLTFLAAATFYVKQFVWHPLAPYPGPLLGRCSNLYAAYHAWRGTVHTDMYRCHRKYGPIVRYGPSRIVVDTNTAAKGRQMTLDIYSHGANVSKAPAYSVLSHGAPSIITLRNKEEHSWRRRVLSFALSDATITSYESTIRKHLDRLCGILRESIQVEEEPLDMSRQCDYYTFDVMSEVIFGIDHNALQQSTYRYAVKALADSNVRLGALFQAPSLATARLDRYLFPTAIQGRHKFVGFLGSLLRKRATAPRPQGGDVFSFLETAEDTDGGKALDKSQIRAECAALVVAGSDTSSTTLSATLFYLSRNPKTYRRAADEVRAYFTAAEEISTGPRLSSCFYLRSCVDEALRMSPPVGAAPWREVGTGGIRLGSLELPAGVEVGTGIYSLHHNETYHSDPFEYKPERWIADEGGSTKESVELSRSAFIPFSRGPRSCVGKGFAYHQVTLALARILCEFDFCAAQEPAPKGKTGEGGSQGTAEFRLRDHVTGAKQGPVLRFRLRGRP</sequence>
<dbReference type="InterPro" id="IPR017972">
    <property type="entry name" value="Cyt_P450_CS"/>
</dbReference>
<dbReference type="PROSITE" id="PS00086">
    <property type="entry name" value="CYTOCHROME_P450"/>
    <property type="match status" value="1"/>
</dbReference>
<evidence type="ECO:0000256" key="12">
    <source>
        <dbReference type="PIRSR" id="PIRSR602401-1"/>
    </source>
</evidence>
<feature type="binding site" description="axial binding residue" evidence="12">
    <location>
        <position position="452"/>
    </location>
    <ligand>
        <name>heme</name>
        <dbReference type="ChEBI" id="CHEBI:30413"/>
    </ligand>
    <ligandPart>
        <name>Fe</name>
        <dbReference type="ChEBI" id="CHEBI:18248"/>
    </ligandPart>
</feature>